<gene>
    <name evidence="5" type="ORF">LCGC14_3166280</name>
</gene>
<dbReference type="GO" id="GO:0033567">
    <property type="term" value="P:DNA replication, Okazaki fragment processing"/>
    <property type="evidence" value="ECO:0007669"/>
    <property type="project" value="InterPro"/>
</dbReference>
<dbReference type="InterPro" id="IPR029060">
    <property type="entry name" value="PIN-like_dom_sf"/>
</dbReference>
<evidence type="ECO:0000256" key="3">
    <source>
        <dbReference type="ARBA" id="ARBA00023125"/>
    </source>
</evidence>
<dbReference type="SMART" id="SM00475">
    <property type="entry name" value="53EXOc"/>
    <property type="match status" value="1"/>
</dbReference>
<dbReference type="PANTHER" id="PTHR42646:SF2">
    <property type="entry name" value="5'-3' EXONUCLEASE FAMILY PROTEIN"/>
    <property type="match status" value="1"/>
</dbReference>
<dbReference type="Gene3D" id="1.10.150.20">
    <property type="entry name" value="5' to 3' exonuclease, C-terminal subdomain"/>
    <property type="match status" value="1"/>
</dbReference>
<dbReference type="GO" id="GO:0008409">
    <property type="term" value="F:5'-3' exonuclease activity"/>
    <property type="evidence" value="ECO:0007669"/>
    <property type="project" value="InterPro"/>
</dbReference>
<dbReference type="FunFam" id="1.10.150.20:FF:000003">
    <property type="entry name" value="DNA polymerase I"/>
    <property type="match status" value="1"/>
</dbReference>
<proteinExistence type="predicted"/>
<dbReference type="GO" id="GO:0003677">
    <property type="term" value="F:DNA binding"/>
    <property type="evidence" value="ECO:0007669"/>
    <property type="project" value="UniProtKB-KW"/>
</dbReference>
<dbReference type="InterPro" id="IPR012337">
    <property type="entry name" value="RNaseH-like_sf"/>
</dbReference>
<dbReference type="SUPFAM" id="SSF53098">
    <property type="entry name" value="Ribonuclease H-like"/>
    <property type="match status" value="1"/>
</dbReference>
<feature type="non-terminal residue" evidence="5">
    <location>
        <position position="333"/>
    </location>
</feature>
<dbReference type="InterPro" id="IPR038969">
    <property type="entry name" value="FEN"/>
</dbReference>
<dbReference type="Pfam" id="PF01367">
    <property type="entry name" value="5_3_exonuc"/>
    <property type="match status" value="1"/>
</dbReference>
<dbReference type="Gene3D" id="3.40.50.1010">
    <property type="entry name" value="5'-nuclease"/>
    <property type="match status" value="1"/>
</dbReference>
<dbReference type="InterPro" id="IPR036397">
    <property type="entry name" value="RNaseH_sf"/>
</dbReference>
<dbReference type="GO" id="GO:0017108">
    <property type="term" value="F:5'-flap endonuclease activity"/>
    <property type="evidence" value="ECO:0007669"/>
    <property type="project" value="InterPro"/>
</dbReference>
<dbReference type="SUPFAM" id="SSF47807">
    <property type="entry name" value="5' to 3' exonuclease, C-terminal subdomain"/>
    <property type="match status" value="1"/>
</dbReference>
<evidence type="ECO:0000259" key="4">
    <source>
        <dbReference type="SMART" id="SM00475"/>
    </source>
</evidence>
<evidence type="ECO:0000313" key="5">
    <source>
        <dbReference type="EMBL" id="KKK44941.1"/>
    </source>
</evidence>
<evidence type="ECO:0000256" key="2">
    <source>
        <dbReference type="ARBA" id="ARBA00022801"/>
    </source>
</evidence>
<dbReference type="PANTHER" id="PTHR42646">
    <property type="entry name" value="FLAP ENDONUCLEASE XNI"/>
    <property type="match status" value="1"/>
</dbReference>
<dbReference type="SUPFAM" id="SSF88723">
    <property type="entry name" value="PIN domain-like"/>
    <property type="match status" value="1"/>
</dbReference>
<accession>A0A0F8Y9U1</accession>
<comment type="caution">
    <text evidence="5">The sequence shown here is derived from an EMBL/GenBank/DDBJ whole genome shotgun (WGS) entry which is preliminary data.</text>
</comment>
<feature type="non-terminal residue" evidence="5">
    <location>
        <position position="1"/>
    </location>
</feature>
<dbReference type="InterPro" id="IPR036279">
    <property type="entry name" value="5-3_exonuclease_C_sf"/>
</dbReference>
<dbReference type="InterPro" id="IPR020046">
    <property type="entry name" value="5-3_exonucl_a-hlix_arch_N"/>
</dbReference>
<dbReference type="InterPro" id="IPR008918">
    <property type="entry name" value="HhH2"/>
</dbReference>
<evidence type="ECO:0000256" key="1">
    <source>
        <dbReference type="ARBA" id="ARBA00022722"/>
    </source>
</evidence>
<dbReference type="CDD" id="cd09898">
    <property type="entry name" value="H3TH_53EXO"/>
    <property type="match status" value="1"/>
</dbReference>
<dbReference type="SMART" id="SM00279">
    <property type="entry name" value="HhH2"/>
    <property type="match status" value="1"/>
</dbReference>
<dbReference type="InterPro" id="IPR020045">
    <property type="entry name" value="DNA_polI_H3TH"/>
</dbReference>
<keyword evidence="2" id="KW-0378">Hydrolase</keyword>
<protein>
    <recommendedName>
        <fullName evidence="4">5'-3' exonuclease domain-containing protein</fullName>
    </recommendedName>
</protein>
<dbReference type="EMBL" id="LAZR01070131">
    <property type="protein sequence ID" value="KKK44941.1"/>
    <property type="molecule type" value="Genomic_DNA"/>
</dbReference>
<feature type="domain" description="5'-3' exonuclease" evidence="4">
    <location>
        <begin position="1"/>
        <end position="162"/>
    </location>
</feature>
<dbReference type="InterPro" id="IPR002421">
    <property type="entry name" value="5-3_exonuclease"/>
</dbReference>
<dbReference type="Pfam" id="PF02739">
    <property type="entry name" value="5_3_exonuc_N"/>
    <property type="match status" value="1"/>
</dbReference>
<keyword evidence="1" id="KW-0540">Nuclease</keyword>
<reference evidence="5" key="1">
    <citation type="journal article" date="2015" name="Nature">
        <title>Complex archaea that bridge the gap between prokaryotes and eukaryotes.</title>
        <authorList>
            <person name="Spang A."/>
            <person name="Saw J.H."/>
            <person name="Jorgensen S.L."/>
            <person name="Zaremba-Niedzwiedzka K."/>
            <person name="Martijn J."/>
            <person name="Lind A.E."/>
            <person name="van Eijk R."/>
            <person name="Schleper C."/>
            <person name="Guy L."/>
            <person name="Ettema T.J."/>
        </authorList>
    </citation>
    <scope>NUCLEOTIDE SEQUENCE</scope>
</reference>
<name>A0A0F8Y9U1_9ZZZZ</name>
<organism evidence="5">
    <name type="scientific">marine sediment metagenome</name>
    <dbReference type="NCBI Taxonomy" id="412755"/>
    <lineage>
        <taxon>unclassified sequences</taxon>
        <taxon>metagenomes</taxon>
        <taxon>ecological metagenomes</taxon>
    </lineage>
</organism>
<dbReference type="AlphaFoldDB" id="A0A0F8Y9U1"/>
<dbReference type="Gene3D" id="3.30.420.10">
    <property type="entry name" value="Ribonuclease H-like superfamily/Ribonuclease H"/>
    <property type="match status" value="1"/>
</dbReference>
<keyword evidence="3" id="KW-0238">DNA-binding</keyword>
<sequence length="333" mass="37768">IEQPGFEADDLIGSLVERFGSTKNLQITILTGDLDALQLVSGDDITVLTFKKGVSQTITYDERQVVERYGIKPEQLVDYKGLVGDPSDNIPGVPGIGPKTATQLLKEYHSIEKTYANIKKIKSAATVKKLTEHKEQALLSKQLAIIRRDIPCNVSLIDISYTPSYRALIPYLKKLEFFSLIGRLTSTNYKNFKPKKAVMVVGKTVTKKILRSAEIKVAFQWKPILKQLKQIHDIATDSLFDTAIAGWLLDPDKKITEPELFARRWLGRVPKKKVEFLSELYNILTYALHKERLENIFWNIEMPIIPVLADMEQYGITINTPALKKLRLQATKK</sequence>